<dbReference type="Proteomes" id="UP000190409">
    <property type="component" value="Unassembled WGS sequence"/>
</dbReference>
<dbReference type="AlphaFoldDB" id="A0A1S8KQZ1"/>
<organism evidence="1 2">
    <name type="scientific">Dolosigranulum pigrum</name>
    <dbReference type="NCBI Taxonomy" id="29394"/>
    <lineage>
        <taxon>Bacteria</taxon>
        <taxon>Bacillati</taxon>
        <taxon>Bacillota</taxon>
        <taxon>Bacilli</taxon>
        <taxon>Lactobacillales</taxon>
        <taxon>Carnobacteriaceae</taxon>
        <taxon>Dolosigranulum</taxon>
    </lineage>
</organism>
<sequence length="392" mass="45147">MKNMKLTTVLLIIVIVFVGFFGTRAYTRGERRDVDVSVTFTPAHTVIDELTFSAAISEPAADFDDWRSAAQVDYNEGQFQLRQASEAILPQDYIRLPALLTRDYPELLRGLPDGEVSAYHETTDGIWAYGFIGEPYKPKTLRLNYVDKATGEVERQSIEMGPEDNELDGFIMHSFFDESGQLHLFSHIMDRPEEMKHLIIDPQQETVERSMMAADEGKVLALYGDGAGDEVVLEEYTVDYVAEANQETSTYYRYNWQTDTKEKIHFDKTMHQGIEVIYERGQLYMVAQDYETETLRIYEVTADNETVLRIEESMPEMMETTEALMWSEPGFHWLVQDGQLWLIPIQWQSDQPTEMKRYDLATFEQTETVTAQVQASTPTVLDVRHISLPSEF</sequence>
<dbReference type="EMBL" id="MUYF01000003">
    <property type="protein sequence ID" value="OOL81915.1"/>
    <property type="molecule type" value="Genomic_DNA"/>
</dbReference>
<reference evidence="1 2" key="1">
    <citation type="submission" date="2017-01" db="EMBL/GenBank/DDBJ databases">
        <title>Complete Genome Sequence of Dolosigranulum pigrum isolated from a Patient with interstitial lung disease.</title>
        <authorList>
            <person name="Mukhopadhyay R."/>
            <person name="Joaquin J."/>
            <person name="Hogue R."/>
            <person name="Fitzgerald S."/>
            <person name="Jospin G."/>
            <person name="Eisen J.A."/>
            <person name="Chaturvedi V."/>
        </authorList>
    </citation>
    <scope>NUCLEOTIDE SEQUENCE [LARGE SCALE GENOMIC DNA]</scope>
    <source>
        <strain evidence="1 2">15S00348</strain>
    </source>
</reference>
<name>A0A1S8KQZ1_9LACT</name>
<evidence type="ECO:0000313" key="1">
    <source>
        <dbReference type="EMBL" id="OOL81915.1"/>
    </source>
</evidence>
<gene>
    <name evidence="1" type="ORF">BWX42_09625</name>
</gene>
<proteinExistence type="predicted"/>
<evidence type="ECO:0000313" key="2">
    <source>
        <dbReference type="Proteomes" id="UP000190409"/>
    </source>
</evidence>
<protein>
    <submittedName>
        <fullName evidence="1">Uncharacterized protein</fullName>
    </submittedName>
</protein>
<comment type="caution">
    <text evidence="1">The sequence shown here is derived from an EMBL/GenBank/DDBJ whole genome shotgun (WGS) entry which is preliminary data.</text>
</comment>
<accession>A0A1S8KQZ1</accession>